<feature type="compositionally biased region" description="Low complexity" evidence="1">
    <location>
        <begin position="172"/>
        <end position="182"/>
    </location>
</feature>
<sequence>MPNASESTATTVERTRPVEDKPTRPRPQSMYQKGTVETTIETKRRSQIIEPSDASRKTSISQPSAINRSQSLRKPAPSGQTTRSFGLRSHVKNLSTNTTSSPNLVIAESVTDADNNGKPSLGRPSTAHAQDGSMSTGDSESSGVRSSQRIANMKAGHKRTASTTSKPERPDSSASTGTTDTDPALSTSGATRRREPAKEEGTRRPRPAFSTLQQHFTPKKTVKALTSTFINPPAPDPAAGGTMSVDVIRLQAELLQLHLLHESSAQNNKQWELSVKRKLHQKFDEVASMYQVMRDNERQTREQVNLRALQEWNSGSASFGLAENIQLLSAPLHELPGLVDPGGRYVRLVDDFEEWMNCVSRVWEKREHSLQAGVRDLDSAEGLGDAWKAENAALTRKLTVFSRDLETLTEPAPGSSVAAVVSSCRELLRGMLQELRIMQTIEAEVVSRERGWIEGGLAALAEDITAHLMDTQEGSESWRD</sequence>
<dbReference type="OrthoDB" id="5429993at2759"/>
<proteinExistence type="predicted"/>
<name>A0A8E2JMW1_9PEZI</name>
<evidence type="ECO:0000313" key="3">
    <source>
        <dbReference type="Proteomes" id="UP000250140"/>
    </source>
</evidence>
<feature type="compositionally biased region" description="Basic and acidic residues" evidence="1">
    <location>
        <begin position="13"/>
        <end position="23"/>
    </location>
</feature>
<evidence type="ECO:0000256" key="1">
    <source>
        <dbReference type="SAM" id="MobiDB-lite"/>
    </source>
</evidence>
<reference evidence="2 3" key="1">
    <citation type="journal article" date="2016" name="Nat. Commun.">
        <title>Ectomycorrhizal ecology is imprinted in the genome of the dominant symbiotic fungus Cenococcum geophilum.</title>
        <authorList>
            <consortium name="DOE Joint Genome Institute"/>
            <person name="Peter M."/>
            <person name="Kohler A."/>
            <person name="Ohm R.A."/>
            <person name="Kuo A."/>
            <person name="Krutzmann J."/>
            <person name="Morin E."/>
            <person name="Arend M."/>
            <person name="Barry K.W."/>
            <person name="Binder M."/>
            <person name="Choi C."/>
            <person name="Clum A."/>
            <person name="Copeland A."/>
            <person name="Grisel N."/>
            <person name="Haridas S."/>
            <person name="Kipfer T."/>
            <person name="LaButti K."/>
            <person name="Lindquist E."/>
            <person name="Lipzen A."/>
            <person name="Maire R."/>
            <person name="Meier B."/>
            <person name="Mihaltcheva S."/>
            <person name="Molinier V."/>
            <person name="Murat C."/>
            <person name="Poggeler S."/>
            <person name="Quandt C.A."/>
            <person name="Sperisen C."/>
            <person name="Tritt A."/>
            <person name="Tisserant E."/>
            <person name="Crous P.W."/>
            <person name="Henrissat B."/>
            <person name="Nehls U."/>
            <person name="Egli S."/>
            <person name="Spatafora J.W."/>
            <person name="Grigoriev I.V."/>
            <person name="Martin F.M."/>
        </authorList>
    </citation>
    <scope>NUCLEOTIDE SEQUENCE [LARGE SCALE GENOMIC DNA]</scope>
    <source>
        <strain evidence="2 3">CBS 207.34</strain>
    </source>
</reference>
<feature type="compositionally biased region" description="Polar residues" evidence="1">
    <location>
        <begin position="92"/>
        <end position="103"/>
    </location>
</feature>
<evidence type="ECO:0000313" key="2">
    <source>
        <dbReference type="EMBL" id="OCL02927.1"/>
    </source>
</evidence>
<dbReference type="AlphaFoldDB" id="A0A8E2JMW1"/>
<feature type="region of interest" description="Disordered" evidence="1">
    <location>
        <begin position="1"/>
        <end position="208"/>
    </location>
</feature>
<gene>
    <name evidence="2" type="ORF">AOQ84DRAFT_303772</name>
</gene>
<feature type="compositionally biased region" description="Basic and acidic residues" evidence="1">
    <location>
        <begin position="192"/>
        <end position="203"/>
    </location>
</feature>
<organism evidence="2 3">
    <name type="scientific">Glonium stellatum</name>
    <dbReference type="NCBI Taxonomy" id="574774"/>
    <lineage>
        <taxon>Eukaryota</taxon>
        <taxon>Fungi</taxon>
        <taxon>Dikarya</taxon>
        <taxon>Ascomycota</taxon>
        <taxon>Pezizomycotina</taxon>
        <taxon>Dothideomycetes</taxon>
        <taxon>Pleosporomycetidae</taxon>
        <taxon>Gloniales</taxon>
        <taxon>Gloniaceae</taxon>
        <taxon>Glonium</taxon>
    </lineage>
</organism>
<accession>A0A8E2JMW1</accession>
<feature type="compositionally biased region" description="Polar residues" evidence="1">
    <location>
        <begin position="1"/>
        <end position="12"/>
    </location>
</feature>
<dbReference type="EMBL" id="KV750851">
    <property type="protein sequence ID" value="OCL02927.1"/>
    <property type="molecule type" value="Genomic_DNA"/>
</dbReference>
<feature type="compositionally biased region" description="Polar residues" evidence="1">
    <location>
        <begin position="57"/>
        <end position="84"/>
    </location>
</feature>
<feature type="compositionally biased region" description="Polar residues" evidence="1">
    <location>
        <begin position="132"/>
        <end position="150"/>
    </location>
</feature>
<keyword evidence="3" id="KW-1185">Reference proteome</keyword>
<feature type="compositionally biased region" description="Polar residues" evidence="1">
    <location>
        <begin position="29"/>
        <end position="39"/>
    </location>
</feature>
<protein>
    <submittedName>
        <fullName evidence="2">Uncharacterized protein</fullName>
    </submittedName>
</protein>
<dbReference type="Proteomes" id="UP000250140">
    <property type="component" value="Unassembled WGS sequence"/>
</dbReference>